<protein>
    <submittedName>
        <fullName evidence="2">Roadblock/LC7 domain-containing protein</fullName>
    </submittedName>
</protein>
<proteinExistence type="predicted"/>
<dbReference type="Proteomes" id="UP000319769">
    <property type="component" value="Unassembled WGS sequence"/>
</dbReference>
<dbReference type="RefSeq" id="WP_144745993.1">
    <property type="nucleotide sequence ID" value="NZ_VMNW02000016.1"/>
</dbReference>
<dbReference type="SUPFAM" id="SSF103196">
    <property type="entry name" value="Roadblock/LC7 domain"/>
    <property type="match status" value="1"/>
</dbReference>
<evidence type="ECO:0000313" key="2">
    <source>
        <dbReference type="EMBL" id="KAA9161650.1"/>
    </source>
</evidence>
<name>A0A5N0V9B6_9PSEU</name>
<dbReference type="PANTHER" id="PTHR36222">
    <property type="entry name" value="SERINE PROTEASE INHIBITOR RV3364C"/>
    <property type="match status" value="1"/>
</dbReference>
<accession>A0A5N0V9B6</accession>
<sequence>MAEPGRGDEERVEQKTRTPDLDWLLDDFVDRVAPIDRAVLLSADGLLMGRSRELSEEDGEHLAAMASAFQSLSRGAARHFRGGGVRQTLVEMDEAFLFVMATGNGSCLATLASDDADLGLVAYEMNRLVKRVGVAMSAPARAAGVPGGGPDDRR</sequence>
<dbReference type="SMART" id="SM00960">
    <property type="entry name" value="Robl_LC7"/>
    <property type="match status" value="1"/>
</dbReference>
<organism evidence="2 3">
    <name type="scientific">Amycolatopsis acidicola</name>
    <dbReference type="NCBI Taxonomy" id="2596893"/>
    <lineage>
        <taxon>Bacteria</taxon>
        <taxon>Bacillati</taxon>
        <taxon>Actinomycetota</taxon>
        <taxon>Actinomycetes</taxon>
        <taxon>Pseudonocardiales</taxon>
        <taxon>Pseudonocardiaceae</taxon>
        <taxon>Amycolatopsis</taxon>
    </lineage>
</organism>
<dbReference type="OrthoDB" id="5187023at2"/>
<keyword evidence="3" id="KW-1185">Reference proteome</keyword>
<dbReference type="Gene3D" id="3.30.450.30">
    <property type="entry name" value="Dynein light chain 2a, cytoplasmic"/>
    <property type="match status" value="1"/>
</dbReference>
<dbReference type="InterPro" id="IPR004942">
    <property type="entry name" value="Roadblock/LAMTOR2_dom"/>
</dbReference>
<comment type="caution">
    <text evidence="2">The sequence shown here is derived from an EMBL/GenBank/DDBJ whole genome shotgun (WGS) entry which is preliminary data.</text>
</comment>
<reference evidence="2" key="1">
    <citation type="submission" date="2019-09" db="EMBL/GenBank/DDBJ databases">
        <authorList>
            <person name="Teo W.F.A."/>
            <person name="Duangmal K."/>
        </authorList>
    </citation>
    <scope>NUCLEOTIDE SEQUENCE [LARGE SCALE GENOMIC DNA]</scope>
    <source>
        <strain evidence="2">K81G1</strain>
    </source>
</reference>
<dbReference type="Pfam" id="PF03259">
    <property type="entry name" value="Robl_LC7"/>
    <property type="match status" value="1"/>
</dbReference>
<feature type="domain" description="Roadblock/LAMTOR2" evidence="1">
    <location>
        <begin position="22"/>
        <end position="112"/>
    </location>
</feature>
<dbReference type="InterPro" id="IPR053141">
    <property type="entry name" value="Mycobact_SerProt_Inhib_Rv3364c"/>
</dbReference>
<dbReference type="EMBL" id="VMNW02000016">
    <property type="protein sequence ID" value="KAA9161650.1"/>
    <property type="molecule type" value="Genomic_DNA"/>
</dbReference>
<evidence type="ECO:0000313" key="3">
    <source>
        <dbReference type="Proteomes" id="UP000319769"/>
    </source>
</evidence>
<gene>
    <name evidence="2" type="ORF">FPZ12_014180</name>
</gene>
<evidence type="ECO:0000259" key="1">
    <source>
        <dbReference type="SMART" id="SM00960"/>
    </source>
</evidence>
<dbReference type="AlphaFoldDB" id="A0A5N0V9B6"/>
<dbReference type="PANTHER" id="PTHR36222:SF1">
    <property type="entry name" value="SERINE PROTEASE INHIBITOR RV3364C"/>
    <property type="match status" value="1"/>
</dbReference>